<comment type="catalytic activity">
    <reaction evidence="1">
        <text>GDP-alpha-D-mannose + H2O = alpha-D-mannose 1-phosphate + GMP + 2 H(+)</text>
        <dbReference type="Rhea" id="RHEA:27978"/>
        <dbReference type="ChEBI" id="CHEBI:15377"/>
        <dbReference type="ChEBI" id="CHEBI:15378"/>
        <dbReference type="ChEBI" id="CHEBI:57527"/>
        <dbReference type="ChEBI" id="CHEBI:58115"/>
        <dbReference type="ChEBI" id="CHEBI:58409"/>
    </reaction>
</comment>
<dbReference type="GO" id="GO:0016818">
    <property type="term" value="F:hydrolase activity, acting on acid anhydrides, in phosphorus-containing anhydrides"/>
    <property type="evidence" value="ECO:0007669"/>
    <property type="project" value="InterPro"/>
</dbReference>
<dbReference type="GO" id="GO:0006753">
    <property type="term" value="P:nucleoside phosphate metabolic process"/>
    <property type="evidence" value="ECO:0007669"/>
    <property type="project" value="TreeGrafter"/>
</dbReference>
<feature type="binding site" evidence="9">
    <location>
        <position position="111"/>
    </location>
    <ligand>
        <name>Mg(2+)</name>
        <dbReference type="ChEBI" id="CHEBI:18420"/>
        <label>1</label>
    </ligand>
</feature>
<evidence type="ECO:0000256" key="2">
    <source>
        <dbReference type="ARBA" id="ARBA00001946"/>
    </source>
</evidence>
<evidence type="ECO:0000256" key="10">
    <source>
        <dbReference type="PIRSR" id="PIRSR604385-3"/>
    </source>
</evidence>
<comment type="similarity">
    <text evidence="3">Belongs to the Nudix hydrolase family. NudK subfamily.</text>
</comment>
<dbReference type="Proteomes" id="UP000885779">
    <property type="component" value="Unassembled WGS sequence"/>
</dbReference>
<evidence type="ECO:0000256" key="5">
    <source>
        <dbReference type="ARBA" id="ARBA00016377"/>
    </source>
</evidence>
<keyword evidence="9" id="KW-0460">Magnesium</keyword>
<feature type="binding site" evidence="9">
    <location>
        <position position="95"/>
    </location>
    <ligand>
        <name>Mg(2+)</name>
        <dbReference type="ChEBI" id="CHEBI:18420"/>
        <label>1</label>
    </ligand>
</feature>
<evidence type="ECO:0000256" key="9">
    <source>
        <dbReference type="PIRSR" id="PIRSR604385-2"/>
    </source>
</evidence>
<dbReference type="AlphaFoldDB" id="A0A7V4U1S9"/>
<dbReference type="InterPro" id="IPR000086">
    <property type="entry name" value="NUDIX_hydrolase_dom"/>
</dbReference>
<dbReference type="NCBIfam" id="TIGR00052">
    <property type="entry name" value="nudix-type nucleoside diphosphatase, YffH/AdpP family"/>
    <property type="match status" value="1"/>
</dbReference>
<evidence type="ECO:0000256" key="6">
    <source>
        <dbReference type="ARBA" id="ARBA00022801"/>
    </source>
</evidence>
<evidence type="ECO:0000256" key="4">
    <source>
        <dbReference type="ARBA" id="ARBA00011738"/>
    </source>
</evidence>
<reference evidence="12" key="1">
    <citation type="journal article" date="2020" name="mSystems">
        <title>Genome- and Community-Level Interaction Insights into Carbon Utilization and Element Cycling Functions of Hydrothermarchaeota in Hydrothermal Sediment.</title>
        <authorList>
            <person name="Zhou Z."/>
            <person name="Liu Y."/>
            <person name="Xu W."/>
            <person name="Pan J."/>
            <person name="Luo Z.H."/>
            <person name="Li M."/>
        </authorList>
    </citation>
    <scope>NUCLEOTIDE SEQUENCE [LARGE SCALE GENOMIC DNA]</scope>
    <source>
        <strain evidence="12">HyVt-577</strain>
    </source>
</reference>
<dbReference type="Gene3D" id="3.90.79.10">
    <property type="entry name" value="Nucleoside Triphosphate Pyrophosphohydrolase"/>
    <property type="match status" value="1"/>
</dbReference>
<feature type="domain" description="Nudix hydrolase" evidence="11">
    <location>
        <begin position="54"/>
        <end position="195"/>
    </location>
</feature>
<dbReference type="InterPro" id="IPR015797">
    <property type="entry name" value="NUDIX_hydrolase-like_dom_sf"/>
</dbReference>
<organism evidence="12">
    <name type="scientific">Caldithrix abyssi</name>
    <dbReference type="NCBI Taxonomy" id="187145"/>
    <lineage>
        <taxon>Bacteria</taxon>
        <taxon>Pseudomonadati</taxon>
        <taxon>Calditrichota</taxon>
        <taxon>Calditrichia</taxon>
        <taxon>Calditrichales</taxon>
        <taxon>Calditrichaceae</taxon>
        <taxon>Caldithrix</taxon>
    </lineage>
</organism>
<comment type="caution">
    <text evidence="12">The sequence shown here is derived from an EMBL/GenBank/DDBJ whole genome shotgun (WGS) entry which is preliminary data.</text>
</comment>
<proteinExistence type="inferred from homology"/>
<feature type="short sequence motif" description="Nudix box" evidence="10">
    <location>
        <begin position="96"/>
        <end position="118"/>
    </location>
</feature>
<evidence type="ECO:0000313" key="12">
    <source>
        <dbReference type="EMBL" id="HGY56486.1"/>
    </source>
</evidence>
<evidence type="ECO:0000256" key="8">
    <source>
        <dbReference type="ARBA" id="ARBA00032272"/>
    </source>
</evidence>
<dbReference type="InterPro" id="IPR004385">
    <property type="entry name" value="NDP_pyrophosphatase"/>
</dbReference>
<sequence length="206" mass="24210">MPNHKYNSEGFILKVKIHAKKRILDNFFRIDEVNLQFERFDGAWSKPVRRYNVDRGEAAGALIYLTDRRSFVFVRQFRYAVYSKGEEGWIDEIAAGVMEKEDTPLSCIRRECIEESGYEIDSFHSLGWFYVSPGITNERIHLFIGMCTSDCKKHKGGGLDEENEDVYLVEMSREEVKRKLWDGYFKDGKTIIALQYFFLNESRLLE</sequence>
<dbReference type="PROSITE" id="PS51462">
    <property type="entry name" value="NUDIX"/>
    <property type="match status" value="1"/>
</dbReference>
<feature type="binding site" evidence="9">
    <location>
        <position position="164"/>
    </location>
    <ligand>
        <name>Mg(2+)</name>
        <dbReference type="ChEBI" id="CHEBI:18420"/>
        <label>1</label>
    </ligand>
</feature>
<dbReference type="EMBL" id="DRQG01000114">
    <property type="protein sequence ID" value="HGY56486.1"/>
    <property type="molecule type" value="Genomic_DNA"/>
</dbReference>
<evidence type="ECO:0000256" key="7">
    <source>
        <dbReference type="ARBA" id="ARBA00032162"/>
    </source>
</evidence>
<name>A0A7V4U1S9_CALAY</name>
<dbReference type="PANTHER" id="PTHR11839:SF18">
    <property type="entry name" value="NUDIX HYDROLASE DOMAIN-CONTAINING PROTEIN"/>
    <property type="match status" value="1"/>
</dbReference>
<evidence type="ECO:0000256" key="3">
    <source>
        <dbReference type="ARBA" id="ARBA00007275"/>
    </source>
</evidence>
<dbReference type="GO" id="GO:0005829">
    <property type="term" value="C:cytosol"/>
    <property type="evidence" value="ECO:0007669"/>
    <property type="project" value="TreeGrafter"/>
</dbReference>
<evidence type="ECO:0000259" key="11">
    <source>
        <dbReference type="PROSITE" id="PS51462"/>
    </source>
</evidence>
<accession>A0A7V4U1S9</accession>
<dbReference type="SUPFAM" id="SSF55811">
    <property type="entry name" value="Nudix"/>
    <property type="match status" value="1"/>
</dbReference>
<comment type="subunit">
    <text evidence="4">Homodimer.</text>
</comment>
<dbReference type="Pfam" id="PF00293">
    <property type="entry name" value="NUDIX"/>
    <property type="match status" value="1"/>
</dbReference>
<keyword evidence="9" id="KW-0479">Metal-binding</keyword>
<evidence type="ECO:0000256" key="1">
    <source>
        <dbReference type="ARBA" id="ARBA00000847"/>
    </source>
</evidence>
<gene>
    <name evidence="12" type="ORF">ENK44_12325</name>
</gene>
<dbReference type="GO" id="GO:0046872">
    <property type="term" value="F:metal ion binding"/>
    <property type="evidence" value="ECO:0007669"/>
    <property type="project" value="UniProtKB-KW"/>
</dbReference>
<dbReference type="GO" id="GO:0019693">
    <property type="term" value="P:ribose phosphate metabolic process"/>
    <property type="evidence" value="ECO:0007669"/>
    <property type="project" value="TreeGrafter"/>
</dbReference>
<protein>
    <recommendedName>
        <fullName evidence="5">GDP-mannose pyrophosphatase</fullName>
    </recommendedName>
    <alternativeName>
        <fullName evidence="7">GDP-mannose hydrolase</fullName>
    </alternativeName>
    <alternativeName>
        <fullName evidence="8">GDPMK</fullName>
    </alternativeName>
</protein>
<comment type="cofactor">
    <cofactor evidence="2 9">
        <name>Mg(2+)</name>
        <dbReference type="ChEBI" id="CHEBI:18420"/>
    </cofactor>
</comment>
<keyword evidence="6 12" id="KW-0378">Hydrolase</keyword>
<dbReference type="PANTHER" id="PTHR11839">
    <property type="entry name" value="UDP/ADP-SUGAR PYROPHOSPHATASE"/>
    <property type="match status" value="1"/>
</dbReference>
<feature type="binding site" evidence="9">
    <location>
        <position position="115"/>
    </location>
    <ligand>
        <name>Mg(2+)</name>
        <dbReference type="ChEBI" id="CHEBI:18420"/>
        <label>1</label>
    </ligand>
</feature>